<feature type="domain" description="ZP" evidence="8">
    <location>
        <begin position="357"/>
        <end position="624"/>
    </location>
</feature>
<dbReference type="Gene3D" id="2.60.40.4100">
    <property type="entry name" value="Zona pellucida, ZP-C domain"/>
    <property type="match status" value="1"/>
</dbReference>
<keyword evidence="7" id="KW-0325">Glycoprotein</keyword>
<dbReference type="AlphaFoldDB" id="A0A669DLU5"/>
<dbReference type="Gene3D" id="2.60.40.3210">
    <property type="entry name" value="Zona pellucida, ZP-N domain"/>
    <property type="match status" value="1"/>
</dbReference>
<dbReference type="InterPro" id="IPR001507">
    <property type="entry name" value="ZP_dom"/>
</dbReference>
<keyword evidence="3" id="KW-1003">Cell membrane</keyword>
<dbReference type="Pfam" id="PF00100">
    <property type="entry name" value="Zona_pellucida"/>
    <property type="match status" value="1"/>
</dbReference>
<accession>A0A669DLU5</accession>
<keyword evidence="6" id="KW-1015">Disulfide bond</keyword>
<evidence type="ECO:0000256" key="3">
    <source>
        <dbReference type="ARBA" id="ARBA00022475"/>
    </source>
</evidence>
<evidence type="ECO:0000256" key="7">
    <source>
        <dbReference type="ARBA" id="ARBA00023180"/>
    </source>
</evidence>
<keyword evidence="5" id="KW-0472">Membrane</keyword>
<comment type="subcellular location">
    <subcellularLocation>
        <location evidence="1">Cell membrane</location>
    </subcellularLocation>
    <subcellularLocation>
        <location evidence="2">Secreted</location>
    </subcellularLocation>
</comment>
<dbReference type="PANTHER" id="PTHR47130:SF3">
    <property type="entry name" value="ZONA PELLUCIDA PROTEIN"/>
    <property type="match status" value="1"/>
</dbReference>
<dbReference type="PROSITE" id="PS51034">
    <property type="entry name" value="ZP_2"/>
    <property type="match status" value="1"/>
</dbReference>
<evidence type="ECO:0000256" key="1">
    <source>
        <dbReference type="ARBA" id="ARBA00004236"/>
    </source>
</evidence>
<organism evidence="9 10">
    <name type="scientific">Oreochromis niloticus</name>
    <name type="common">Nile tilapia</name>
    <name type="synonym">Tilapia nilotica</name>
    <dbReference type="NCBI Taxonomy" id="8128"/>
    <lineage>
        <taxon>Eukaryota</taxon>
        <taxon>Metazoa</taxon>
        <taxon>Chordata</taxon>
        <taxon>Craniata</taxon>
        <taxon>Vertebrata</taxon>
        <taxon>Euteleostomi</taxon>
        <taxon>Actinopterygii</taxon>
        <taxon>Neopterygii</taxon>
        <taxon>Teleostei</taxon>
        <taxon>Neoteleostei</taxon>
        <taxon>Acanthomorphata</taxon>
        <taxon>Ovalentaria</taxon>
        <taxon>Cichlomorphae</taxon>
        <taxon>Cichliformes</taxon>
        <taxon>Cichlidae</taxon>
        <taxon>African cichlids</taxon>
        <taxon>Pseudocrenilabrinae</taxon>
        <taxon>Oreochromini</taxon>
        <taxon>Oreochromis</taxon>
    </lineage>
</organism>
<evidence type="ECO:0000256" key="6">
    <source>
        <dbReference type="ARBA" id="ARBA00023157"/>
    </source>
</evidence>
<proteinExistence type="predicted"/>
<dbReference type="InterPro" id="IPR017977">
    <property type="entry name" value="ZP_dom_CS"/>
</dbReference>
<dbReference type="PRINTS" id="PR00023">
    <property type="entry name" value="ZPELLUCIDA"/>
</dbReference>
<dbReference type="InterPro" id="IPR055355">
    <property type="entry name" value="ZP-C"/>
</dbReference>
<dbReference type="InterPro" id="IPR042235">
    <property type="entry name" value="ZP-C_dom"/>
</dbReference>
<dbReference type="SMART" id="SM00241">
    <property type="entry name" value="ZP"/>
    <property type="match status" value="1"/>
</dbReference>
<keyword evidence="4" id="KW-0964">Secreted</keyword>
<dbReference type="GO" id="GO:0005576">
    <property type="term" value="C:extracellular region"/>
    <property type="evidence" value="ECO:0007669"/>
    <property type="project" value="UniProtKB-SubCell"/>
</dbReference>
<evidence type="ECO:0000256" key="5">
    <source>
        <dbReference type="ARBA" id="ARBA00023136"/>
    </source>
</evidence>
<keyword evidence="10" id="KW-1185">Reference proteome</keyword>
<sequence length="651" mass="72992">CVWLLASQCGISVKIDLLGNALIYASLQNCFAHNVKHPIDAGYRITTVVFFTPEERIMKATEAHQRGYGVGNTPTRVILRSSRSALATYTQTVAGVPMKVFKTSTIFEKQWLTARVDAVAACPVLDGHSVSFTPTMITWRLPQHIDPLMSSGRVQLLEVYLGINGQRLDPTEMPAKLSADVSYIIVQIPVGADGGYFKSHIQGNRYLLSYTIEPMLELLWTEDGEDTRYKVLFPITTPLLSLNLQVFDIPPSVSGGCDYQNFYVLVKHGTSDFNFQAMVGKRLLTPGLAQQYGYTENGTHFNLVVPFAAPDVEFEAITPTSIRTRIDVILKDPETNVPITDFSMACNFFLPLTGLLECFPNGTITTLAVKLESVPSLNPSELTLHDPTCGPVYSDDRYAYFVFTANSCGTTRKFLPNAMLYENDISVPHDLETKSASDSEEAEFALKVSCYYDLNTTHAVSFHTRPRRSEPYAENAKGQLQVAMRLSLDDSFSEFYRLEDSPIMNYLQQPLYFEVELMSATNKVSLELENCWATLDEDKMSQPRWDLIINGCPHTDPHHVVFHPVWTDARVQHPSHFKRFEVQMFAFAENEEDLSLQVFVHCDVVICDTRNPLGGICNGQCSDPENRKGKRHISEEPSSKSFVTFGPVIMS</sequence>
<dbReference type="Ensembl" id="ENSONIT00000047713.1">
    <property type="protein sequence ID" value="ENSONIP00000059396.1"/>
    <property type="gene ID" value="ENSONIG00000006091.2"/>
</dbReference>
<dbReference type="InterPro" id="IPR055356">
    <property type="entry name" value="ZP-N"/>
</dbReference>
<dbReference type="PROSITE" id="PS00682">
    <property type="entry name" value="ZP_1"/>
    <property type="match status" value="1"/>
</dbReference>
<dbReference type="Proteomes" id="UP000005207">
    <property type="component" value="Linkage group LG15"/>
</dbReference>
<protein>
    <submittedName>
        <fullName evidence="9">Uncharacterized LOC100695742</fullName>
    </submittedName>
</protein>
<dbReference type="Pfam" id="PF23344">
    <property type="entry name" value="ZP-N"/>
    <property type="match status" value="1"/>
</dbReference>
<reference evidence="9" key="2">
    <citation type="submission" date="2025-08" db="UniProtKB">
        <authorList>
            <consortium name="Ensembl"/>
        </authorList>
    </citation>
    <scope>IDENTIFICATION</scope>
</reference>
<reference evidence="9" key="3">
    <citation type="submission" date="2025-09" db="UniProtKB">
        <authorList>
            <consortium name="Ensembl"/>
        </authorList>
    </citation>
    <scope>IDENTIFICATION</scope>
</reference>
<evidence type="ECO:0000256" key="2">
    <source>
        <dbReference type="ARBA" id="ARBA00004613"/>
    </source>
</evidence>
<name>A0A669DLU5_ORENI</name>
<dbReference type="InterPro" id="IPR048290">
    <property type="entry name" value="ZP_chr"/>
</dbReference>
<dbReference type="PANTHER" id="PTHR47130">
    <property type="entry name" value="SI:DKEY-19B23.11-RELATED"/>
    <property type="match status" value="1"/>
</dbReference>
<evidence type="ECO:0000256" key="4">
    <source>
        <dbReference type="ARBA" id="ARBA00022525"/>
    </source>
</evidence>
<gene>
    <name evidence="9" type="primary">LOC100695742</name>
</gene>
<dbReference type="GeneTree" id="ENSGT00940000163503"/>
<evidence type="ECO:0000313" key="10">
    <source>
        <dbReference type="Proteomes" id="UP000005207"/>
    </source>
</evidence>
<dbReference type="GO" id="GO:0005886">
    <property type="term" value="C:plasma membrane"/>
    <property type="evidence" value="ECO:0007669"/>
    <property type="project" value="UniProtKB-SubCell"/>
</dbReference>
<evidence type="ECO:0000313" key="9">
    <source>
        <dbReference type="Ensembl" id="ENSONIP00000059396.1"/>
    </source>
</evidence>
<reference evidence="10" key="1">
    <citation type="submission" date="2012-01" db="EMBL/GenBank/DDBJ databases">
        <title>The Genome Sequence of Oreochromis niloticus (Nile Tilapia).</title>
        <authorList>
            <consortium name="Broad Institute Genome Assembly Team"/>
            <consortium name="Broad Institute Sequencing Platform"/>
            <person name="Di Palma F."/>
            <person name="Johnson J."/>
            <person name="Lander E.S."/>
            <person name="Lindblad-Toh K."/>
        </authorList>
    </citation>
    <scope>NUCLEOTIDE SEQUENCE [LARGE SCALE GENOMIC DNA]</scope>
</reference>
<evidence type="ECO:0000259" key="8">
    <source>
        <dbReference type="PROSITE" id="PS51034"/>
    </source>
</evidence>